<dbReference type="SMART" id="SM00507">
    <property type="entry name" value="HNHc"/>
    <property type="match status" value="1"/>
</dbReference>
<proteinExistence type="inferred from homology"/>
<evidence type="ECO:0000256" key="3">
    <source>
        <dbReference type="ARBA" id="ARBA00038412"/>
    </source>
</evidence>
<feature type="domain" description="HNH nuclease" evidence="5">
    <location>
        <begin position="79"/>
        <end position="135"/>
    </location>
</feature>
<dbReference type="GO" id="GO:0005829">
    <property type="term" value="C:cytosol"/>
    <property type="evidence" value="ECO:0007669"/>
    <property type="project" value="TreeGrafter"/>
</dbReference>
<keyword evidence="9" id="KW-1185">Reference proteome</keyword>
<evidence type="ECO:0000313" key="6">
    <source>
        <dbReference type="EMBL" id="MES5149284.1"/>
    </source>
</evidence>
<reference evidence="6" key="2">
    <citation type="submission" date="2024-06" db="EMBL/GenBank/DDBJ databases">
        <title>Vaginal Lactobacillus fatty acid response mechanisms reveal a metabolite-targeted strategy for bacterial vaginosis treatment.</title>
        <authorList>
            <person name="Zhu M."/>
            <person name="Blainey P.C."/>
            <person name="Bloom S.M."/>
            <person name="Kwon D.S."/>
        </authorList>
    </citation>
    <scope>NUCLEOTIDE SEQUENCE</scope>
    <source>
        <strain evidence="6">194_F1_1</strain>
    </source>
</reference>
<keyword evidence="2" id="KW-0378">Hydrolase</keyword>
<sequence>MPRIRRCRYPGCHEFAYVPNHYCRKHIAHETELQKRNNFYRFHRYNNSARQRYYNKIVRNRNPIKAEQNEFYHSKQWKDMRLIVLKRDYSLCQYCKALGKVKEGNVIDHVLPVEKFPDHMKDLQNLVTCCQECHYWKTRFEEKYYGTGLHGKPTNNPPVTDVKLIAKLSQKIANERHHTSS</sequence>
<dbReference type="Proteomes" id="UP001434419">
    <property type="component" value="Unassembled WGS sequence"/>
</dbReference>
<evidence type="ECO:0000256" key="4">
    <source>
        <dbReference type="ARBA" id="ARBA00040194"/>
    </source>
</evidence>
<dbReference type="RefSeq" id="WP_061102295.1">
    <property type="nucleotide sequence ID" value="NZ_CP114552.1"/>
</dbReference>
<evidence type="ECO:0000259" key="5">
    <source>
        <dbReference type="SMART" id="SM00507"/>
    </source>
</evidence>
<dbReference type="GO" id="GO:0004519">
    <property type="term" value="F:endonuclease activity"/>
    <property type="evidence" value="ECO:0007669"/>
    <property type="project" value="UniProtKB-KW"/>
</dbReference>
<gene>
    <name evidence="6" type="ORF">ABVC42_05000</name>
    <name evidence="7" type="ORF">ERD32_02540</name>
</gene>
<dbReference type="AlphaFoldDB" id="A0A4Q0LVQ4"/>
<dbReference type="GO" id="GO:0016787">
    <property type="term" value="F:hydrolase activity"/>
    <property type="evidence" value="ECO:0007669"/>
    <property type="project" value="UniProtKB-KW"/>
</dbReference>
<keyword evidence="1" id="KW-0540">Nuclease</keyword>
<evidence type="ECO:0000313" key="9">
    <source>
        <dbReference type="Proteomes" id="UP001434419"/>
    </source>
</evidence>
<keyword evidence="7" id="KW-0255">Endonuclease</keyword>
<reference evidence="7 8" key="1">
    <citation type="submission" date="2019-01" db="EMBL/GenBank/DDBJ databases">
        <title>The genome sequence of Lactobacillus crispatus L49.</title>
        <authorList>
            <person name="Zhong J."/>
            <person name="Zhang J."/>
        </authorList>
    </citation>
    <scope>NUCLEOTIDE SEQUENCE [LARGE SCALE GENOMIC DNA]</scope>
    <source>
        <strain evidence="7 8">L49</strain>
    </source>
</reference>
<comment type="caution">
    <text evidence="7">The sequence shown here is derived from an EMBL/GenBank/DDBJ whole genome shotgun (WGS) entry which is preliminary data.</text>
</comment>
<dbReference type="CDD" id="cd00085">
    <property type="entry name" value="HNHc"/>
    <property type="match status" value="1"/>
</dbReference>
<evidence type="ECO:0000313" key="7">
    <source>
        <dbReference type="EMBL" id="RXF59187.1"/>
    </source>
</evidence>
<dbReference type="InterPro" id="IPR002711">
    <property type="entry name" value="HNH"/>
</dbReference>
<dbReference type="Pfam" id="PF01844">
    <property type="entry name" value="HNH"/>
    <property type="match status" value="1"/>
</dbReference>
<dbReference type="PANTHER" id="PTHR41286:SF1">
    <property type="entry name" value="HNH NUCLEASE YAJD-RELATED"/>
    <property type="match status" value="1"/>
</dbReference>
<dbReference type="EMBL" id="JBETVU010000012">
    <property type="protein sequence ID" value="MES5149284.1"/>
    <property type="molecule type" value="Genomic_DNA"/>
</dbReference>
<dbReference type="PANTHER" id="PTHR41286">
    <property type="entry name" value="HNH NUCLEASE YAJD-RELATED"/>
    <property type="match status" value="1"/>
</dbReference>
<protein>
    <recommendedName>
        <fullName evidence="4">Putative HNH nuclease YajD</fullName>
    </recommendedName>
</protein>
<evidence type="ECO:0000256" key="1">
    <source>
        <dbReference type="ARBA" id="ARBA00022722"/>
    </source>
</evidence>
<accession>A0A4Q0LVQ4</accession>
<dbReference type="Gene3D" id="1.10.30.50">
    <property type="match status" value="1"/>
</dbReference>
<dbReference type="GO" id="GO:0008270">
    <property type="term" value="F:zinc ion binding"/>
    <property type="evidence" value="ECO:0007669"/>
    <property type="project" value="InterPro"/>
</dbReference>
<name>A0A4Q0LVQ4_9LACO</name>
<dbReference type="InterPro" id="IPR003615">
    <property type="entry name" value="HNH_nuc"/>
</dbReference>
<dbReference type="EMBL" id="SCLX01000009">
    <property type="protein sequence ID" value="RXF59187.1"/>
    <property type="molecule type" value="Genomic_DNA"/>
</dbReference>
<evidence type="ECO:0000256" key="2">
    <source>
        <dbReference type="ARBA" id="ARBA00022801"/>
    </source>
</evidence>
<comment type="similarity">
    <text evidence="3">Belongs to the HNH nuclease family.</text>
</comment>
<organism evidence="7 8">
    <name type="scientific">Lactobacillus crispatus</name>
    <dbReference type="NCBI Taxonomy" id="47770"/>
    <lineage>
        <taxon>Bacteria</taxon>
        <taxon>Bacillati</taxon>
        <taxon>Bacillota</taxon>
        <taxon>Bacilli</taxon>
        <taxon>Lactobacillales</taxon>
        <taxon>Lactobacillaceae</taxon>
        <taxon>Lactobacillus</taxon>
    </lineage>
</organism>
<dbReference type="Proteomes" id="UP000289808">
    <property type="component" value="Unassembled WGS sequence"/>
</dbReference>
<dbReference type="GO" id="GO:0003676">
    <property type="term" value="F:nucleic acid binding"/>
    <property type="evidence" value="ECO:0007669"/>
    <property type="project" value="InterPro"/>
</dbReference>
<evidence type="ECO:0000313" key="8">
    <source>
        <dbReference type="Proteomes" id="UP000289808"/>
    </source>
</evidence>